<evidence type="ECO:0000256" key="1">
    <source>
        <dbReference type="SAM" id="Phobius"/>
    </source>
</evidence>
<dbReference type="InterPro" id="IPR010640">
    <property type="entry name" value="Low_temperature_requirement_A"/>
</dbReference>
<feature type="transmembrane region" description="Helical" evidence="1">
    <location>
        <begin position="18"/>
        <end position="36"/>
    </location>
</feature>
<feature type="transmembrane region" description="Helical" evidence="1">
    <location>
        <begin position="77"/>
        <end position="97"/>
    </location>
</feature>
<feature type="transmembrane region" description="Helical" evidence="1">
    <location>
        <begin position="300"/>
        <end position="322"/>
    </location>
</feature>
<feature type="transmembrane region" description="Helical" evidence="1">
    <location>
        <begin position="158"/>
        <end position="178"/>
    </location>
</feature>
<feature type="transmembrane region" description="Helical" evidence="1">
    <location>
        <begin position="199"/>
        <end position="219"/>
    </location>
</feature>
<evidence type="ECO:0000313" key="3">
    <source>
        <dbReference type="Proteomes" id="UP000199137"/>
    </source>
</evidence>
<dbReference type="Pfam" id="PF06772">
    <property type="entry name" value="LtrA"/>
    <property type="match status" value="1"/>
</dbReference>
<dbReference type="OrthoDB" id="7698234at2"/>
<dbReference type="EMBL" id="FOWC01000007">
    <property type="protein sequence ID" value="SFP81624.1"/>
    <property type="molecule type" value="Genomic_DNA"/>
</dbReference>
<feature type="transmembrane region" description="Helical" evidence="1">
    <location>
        <begin position="48"/>
        <end position="65"/>
    </location>
</feature>
<name>A0A1I5TF07_9PSEU</name>
<proteinExistence type="predicted"/>
<gene>
    <name evidence="2" type="ORF">SAMN05421854_10783</name>
</gene>
<feature type="transmembrane region" description="Helical" evidence="1">
    <location>
        <begin position="225"/>
        <end position="246"/>
    </location>
</feature>
<keyword evidence="1" id="KW-1133">Transmembrane helix</keyword>
<evidence type="ECO:0000313" key="2">
    <source>
        <dbReference type="EMBL" id="SFP81624.1"/>
    </source>
</evidence>
<feature type="transmembrane region" description="Helical" evidence="1">
    <location>
        <begin position="103"/>
        <end position="123"/>
    </location>
</feature>
<dbReference type="PANTHER" id="PTHR36840">
    <property type="entry name" value="BLL5714 PROTEIN"/>
    <property type="match status" value="1"/>
</dbReference>
<feature type="transmembrane region" description="Helical" evidence="1">
    <location>
        <begin position="356"/>
        <end position="375"/>
    </location>
</feature>
<dbReference type="AlphaFoldDB" id="A0A1I5TF07"/>
<accession>A0A1I5TF07</accession>
<reference evidence="2 3" key="1">
    <citation type="submission" date="2016-10" db="EMBL/GenBank/DDBJ databases">
        <authorList>
            <person name="de Groot N.N."/>
        </authorList>
    </citation>
    <scope>NUCLEOTIDE SEQUENCE [LARGE SCALE GENOMIC DNA]</scope>
    <source>
        <strain evidence="2 3">DSM 44637</strain>
    </source>
</reference>
<keyword evidence="1" id="KW-0472">Membrane</keyword>
<feature type="transmembrane region" description="Helical" evidence="1">
    <location>
        <begin position="135"/>
        <end position="152"/>
    </location>
</feature>
<dbReference type="STRING" id="112413.SAMN05421854_10783"/>
<feature type="transmembrane region" description="Helical" evidence="1">
    <location>
        <begin position="334"/>
        <end position="350"/>
    </location>
</feature>
<sequence length="381" mass="40493">MPARNARWTRREVSPLELFFDLVFVLAIGQLAHHLLARLSWTGAAETLVALVAVCGVWAFTSFEATMLDVERGSTRATIVAVMALGLFMNAGISGAFEEHPWLFVVPMMLALAGPGAYAAATAPTPELRGHFTRVLGWLAASAPFWIVGAALRPESRIWLWAAAALIDLTGTWTAHPVPGRALRSARLPFDAEHMIERMRLFLIILLGETVLALGRVLTEHAPDAPSLLMVLGEFAALVCLWAIYFGRTEQQVVSHASATENPIRSVHAGLNAIYGVVAGLVAFAAGIELALAHGPGHPAGTGGVLLLGGPMLYLLAQAWYFRVETGTGWLPRAGGGIVLGAGAVAAYWLPAWAAVAVLVVILLALTAYLACGWTRASARS</sequence>
<protein>
    <submittedName>
        <fullName evidence="2">Low temperature requirement protein LtrA</fullName>
    </submittedName>
</protein>
<feature type="transmembrane region" description="Helical" evidence="1">
    <location>
        <begin position="267"/>
        <end position="288"/>
    </location>
</feature>
<dbReference type="PANTHER" id="PTHR36840:SF1">
    <property type="entry name" value="BLL5714 PROTEIN"/>
    <property type="match status" value="1"/>
</dbReference>
<dbReference type="Proteomes" id="UP000199137">
    <property type="component" value="Unassembled WGS sequence"/>
</dbReference>
<dbReference type="RefSeq" id="WP_093574862.1">
    <property type="nucleotide sequence ID" value="NZ_FOWC01000007.1"/>
</dbReference>
<organism evidence="2 3">
    <name type="scientific">Amycolatopsis rubida</name>
    <dbReference type="NCBI Taxonomy" id="112413"/>
    <lineage>
        <taxon>Bacteria</taxon>
        <taxon>Bacillati</taxon>
        <taxon>Actinomycetota</taxon>
        <taxon>Actinomycetes</taxon>
        <taxon>Pseudonocardiales</taxon>
        <taxon>Pseudonocardiaceae</taxon>
        <taxon>Amycolatopsis</taxon>
    </lineage>
</organism>
<keyword evidence="1" id="KW-0812">Transmembrane</keyword>